<comment type="caution">
    <text evidence="1">The sequence shown here is derived from an EMBL/GenBank/DDBJ whole genome shotgun (WGS) entry which is preliminary data.</text>
</comment>
<name>A0AAV4IT80_9GAST</name>
<gene>
    <name evidence="1" type="ORF">ElyMa_006679300</name>
</gene>
<protein>
    <submittedName>
        <fullName evidence="1">Uncharacterized protein</fullName>
    </submittedName>
</protein>
<reference evidence="1 2" key="1">
    <citation type="journal article" date="2021" name="Elife">
        <title>Chloroplast acquisition without the gene transfer in kleptoplastic sea slugs, Plakobranchus ocellatus.</title>
        <authorList>
            <person name="Maeda T."/>
            <person name="Takahashi S."/>
            <person name="Yoshida T."/>
            <person name="Shimamura S."/>
            <person name="Takaki Y."/>
            <person name="Nagai Y."/>
            <person name="Toyoda A."/>
            <person name="Suzuki Y."/>
            <person name="Arimoto A."/>
            <person name="Ishii H."/>
            <person name="Satoh N."/>
            <person name="Nishiyama T."/>
            <person name="Hasebe M."/>
            <person name="Maruyama T."/>
            <person name="Minagawa J."/>
            <person name="Obokata J."/>
            <person name="Shigenobu S."/>
        </authorList>
    </citation>
    <scope>NUCLEOTIDE SEQUENCE [LARGE SCALE GENOMIC DNA]</scope>
</reference>
<dbReference type="Proteomes" id="UP000762676">
    <property type="component" value="Unassembled WGS sequence"/>
</dbReference>
<sequence>MMFLNHEDFDNRISSRLFIFSDSVFCSQSICIEGTHLEKMTHNAVVPLYCLLSSDVTPGLRRFKAVSSLCLPVFTVRQASALLAGLLFTPGARSTEFVFTVSMIHLDDAL</sequence>
<evidence type="ECO:0000313" key="2">
    <source>
        <dbReference type="Proteomes" id="UP000762676"/>
    </source>
</evidence>
<dbReference type="AlphaFoldDB" id="A0AAV4IT80"/>
<keyword evidence="2" id="KW-1185">Reference proteome</keyword>
<proteinExistence type="predicted"/>
<evidence type="ECO:0000313" key="1">
    <source>
        <dbReference type="EMBL" id="GFS11706.1"/>
    </source>
</evidence>
<accession>A0AAV4IT80</accession>
<organism evidence="1 2">
    <name type="scientific">Elysia marginata</name>
    <dbReference type="NCBI Taxonomy" id="1093978"/>
    <lineage>
        <taxon>Eukaryota</taxon>
        <taxon>Metazoa</taxon>
        <taxon>Spiralia</taxon>
        <taxon>Lophotrochozoa</taxon>
        <taxon>Mollusca</taxon>
        <taxon>Gastropoda</taxon>
        <taxon>Heterobranchia</taxon>
        <taxon>Euthyneura</taxon>
        <taxon>Panpulmonata</taxon>
        <taxon>Sacoglossa</taxon>
        <taxon>Placobranchoidea</taxon>
        <taxon>Plakobranchidae</taxon>
        <taxon>Elysia</taxon>
    </lineage>
</organism>
<dbReference type="EMBL" id="BMAT01013380">
    <property type="protein sequence ID" value="GFS11706.1"/>
    <property type="molecule type" value="Genomic_DNA"/>
</dbReference>